<reference evidence="1" key="1">
    <citation type="submission" date="2020-05" db="EMBL/GenBank/DDBJ databases">
        <authorList>
            <person name="Chiriac C."/>
            <person name="Salcher M."/>
            <person name="Ghai R."/>
            <person name="Kavagutti S V."/>
        </authorList>
    </citation>
    <scope>NUCLEOTIDE SEQUENCE</scope>
</reference>
<organism evidence="1">
    <name type="scientific">freshwater metagenome</name>
    <dbReference type="NCBI Taxonomy" id="449393"/>
    <lineage>
        <taxon>unclassified sequences</taxon>
        <taxon>metagenomes</taxon>
        <taxon>ecological metagenomes</taxon>
    </lineage>
</organism>
<sequence length="188" mass="19953">MLKLSAHIASEQLCISQPIVRTRSCTPDSIKPEATIAVEPETDPAVCTRKIGLPTAPSASTSEYSGTMIPSKKSGAFPITMASISAKVICASSSARKVASRNRPGSDTSPRTAVYFVWPTPTTATRSAPIISPRLLELRSDCAGVRARRLHAQPLETLLQNGYDLLLQPCGLGQRPSSGLPQAALLKD</sequence>
<gene>
    <name evidence="1" type="ORF">UFOPK4173_01728</name>
</gene>
<proteinExistence type="predicted"/>
<protein>
    <submittedName>
        <fullName evidence="1">Unannotated protein</fullName>
    </submittedName>
</protein>
<dbReference type="AlphaFoldDB" id="A0A6J7SHA6"/>
<evidence type="ECO:0000313" key="1">
    <source>
        <dbReference type="EMBL" id="CAB5039788.1"/>
    </source>
</evidence>
<name>A0A6J7SHA6_9ZZZZ</name>
<accession>A0A6J7SHA6</accession>
<dbReference type="EMBL" id="CAFBPW010000259">
    <property type="protein sequence ID" value="CAB5039788.1"/>
    <property type="molecule type" value="Genomic_DNA"/>
</dbReference>